<reference evidence="9 10" key="1">
    <citation type="submission" date="2012-09" db="EMBL/GenBank/DDBJ databases">
        <title>Genome Sequence of alkane-degrading Bacterium Alcanivorax venustensis ISO4.</title>
        <authorList>
            <person name="Lai Q."/>
            <person name="Shao Z."/>
        </authorList>
    </citation>
    <scope>NUCLEOTIDE SEQUENCE [LARGE SCALE GENOMIC DNA]</scope>
    <source>
        <strain evidence="9 10">ISO4</strain>
    </source>
</reference>
<dbReference type="InterPro" id="IPR036388">
    <property type="entry name" value="WH-like_DNA-bd_sf"/>
</dbReference>
<dbReference type="Proteomes" id="UP000644441">
    <property type="component" value="Unassembled WGS sequence"/>
</dbReference>
<keyword evidence="3" id="KW-0808">Transferase</keyword>
<dbReference type="CDD" id="cd06445">
    <property type="entry name" value="ATase"/>
    <property type="match status" value="1"/>
</dbReference>
<keyword evidence="10" id="KW-1185">Reference proteome</keyword>
<keyword evidence="2" id="KW-0489">Methyltransferase</keyword>
<dbReference type="Pfam" id="PF01035">
    <property type="entry name" value="DNA_binding_1"/>
    <property type="match status" value="1"/>
</dbReference>
<dbReference type="InterPro" id="IPR014048">
    <property type="entry name" value="MethylDNA_cys_MeTrfase_DNA-bd"/>
</dbReference>
<feature type="domain" description="Methylated-DNA-[protein]-cysteine S-methyltransferase DNA binding" evidence="8">
    <location>
        <begin position="387"/>
        <end position="465"/>
    </location>
</feature>
<dbReference type="InterPro" id="IPR000639">
    <property type="entry name" value="Epox_hydrolase-like"/>
</dbReference>
<dbReference type="Gene3D" id="3.40.50.1820">
    <property type="entry name" value="alpha/beta hydrolase"/>
    <property type="match status" value="1"/>
</dbReference>
<dbReference type="GO" id="GO:0018786">
    <property type="term" value="F:haloalkane dehalogenase activity"/>
    <property type="evidence" value="ECO:0007669"/>
    <property type="project" value="UniProtKB-EC"/>
</dbReference>
<dbReference type="PRINTS" id="PR00111">
    <property type="entry name" value="ABHYDROLASE"/>
</dbReference>
<dbReference type="InterPro" id="IPR029058">
    <property type="entry name" value="AB_hydrolase_fold"/>
</dbReference>
<evidence type="ECO:0000256" key="1">
    <source>
        <dbReference type="ARBA" id="ARBA00001286"/>
    </source>
</evidence>
<evidence type="ECO:0000313" key="9">
    <source>
        <dbReference type="EMBL" id="MBF5053037.1"/>
    </source>
</evidence>
<organism evidence="9 10">
    <name type="scientific">Alloalcanivorax venustensis ISO4</name>
    <dbReference type="NCBI Taxonomy" id="1177184"/>
    <lineage>
        <taxon>Bacteria</taxon>
        <taxon>Pseudomonadati</taxon>
        <taxon>Pseudomonadota</taxon>
        <taxon>Gammaproteobacteria</taxon>
        <taxon>Oceanospirillales</taxon>
        <taxon>Alcanivoracaceae</taxon>
        <taxon>Alloalcanivorax</taxon>
    </lineage>
</organism>
<dbReference type="InterPro" id="IPR036217">
    <property type="entry name" value="MethylDNA_cys_MeTrfase_DNAb"/>
</dbReference>
<keyword evidence="9" id="KW-0378">Hydrolase</keyword>
<feature type="domain" description="AB hydrolase-1" evidence="7">
    <location>
        <begin position="29"/>
        <end position="186"/>
    </location>
</feature>
<evidence type="ECO:0000256" key="4">
    <source>
        <dbReference type="ARBA" id="ARBA00022763"/>
    </source>
</evidence>
<accession>A0ABS0AFY0</accession>
<dbReference type="SUPFAM" id="SSF53474">
    <property type="entry name" value="alpha/beta-Hydrolases"/>
    <property type="match status" value="1"/>
</dbReference>
<evidence type="ECO:0000256" key="2">
    <source>
        <dbReference type="ARBA" id="ARBA00022603"/>
    </source>
</evidence>
<dbReference type="SUPFAM" id="SSF46767">
    <property type="entry name" value="Methylated DNA-protein cysteine methyltransferase, C-terminal domain"/>
    <property type="match status" value="1"/>
</dbReference>
<dbReference type="PANTHER" id="PTHR10815">
    <property type="entry name" value="METHYLATED-DNA--PROTEIN-CYSTEINE METHYLTRANSFERASE"/>
    <property type="match status" value="1"/>
</dbReference>
<dbReference type="PANTHER" id="PTHR10815:SF13">
    <property type="entry name" value="METHYLATED-DNA--PROTEIN-CYSTEINE METHYLTRANSFERASE"/>
    <property type="match status" value="1"/>
</dbReference>
<comment type="caution">
    <text evidence="9">The sequence shown here is derived from an EMBL/GenBank/DDBJ whole genome shotgun (WGS) entry which is preliminary data.</text>
</comment>
<dbReference type="EC" id="3.8.1.5" evidence="9"/>
<dbReference type="EMBL" id="ARXR01000011">
    <property type="protein sequence ID" value="MBF5053037.1"/>
    <property type="molecule type" value="Genomic_DNA"/>
</dbReference>
<dbReference type="Pfam" id="PF00561">
    <property type="entry name" value="Abhydrolase_1"/>
    <property type="match status" value="1"/>
</dbReference>
<name>A0ABS0AFY0_9GAMM</name>
<dbReference type="Gene3D" id="1.10.10.10">
    <property type="entry name" value="Winged helix-like DNA-binding domain superfamily/Winged helix DNA-binding domain"/>
    <property type="match status" value="1"/>
</dbReference>
<keyword evidence="5" id="KW-0234">DNA repair</keyword>
<dbReference type="PRINTS" id="PR00412">
    <property type="entry name" value="EPOXHYDRLASE"/>
</dbReference>
<protein>
    <submittedName>
        <fullName evidence="9">Haloalkane dehalogenase</fullName>
        <ecNumber evidence="9">3.8.1.5</ecNumber>
    </submittedName>
</protein>
<dbReference type="NCBIfam" id="NF002938">
    <property type="entry name" value="PRK03592.1"/>
    <property type="match status" value="1"/>
</dbReference>
<dbReference type="PROSITE" id="PS00374">
    <property type="entry name" value="MGMT"/>
    <property type="match status" value="1"/>
</dbReference>
<evidence type="ECO:0000259" key="8">
    <source>
        <dbReference type="Pfam" id="PF01035"/>
    </source>
</evidence>
<evidence type="ECO:0000313" key="10">
    <source>
        <dbReference type="Proteomes" id="UP000644441"/>
    </source>
</evidence>
<proteinExistence type="predicted"/>
<dbReference type="InterPro" id="IPR001497">
    <property type="entry name" value="MethylDNA_cys_MeTrfase_AS"/>
</dbReference>
<evidence type="ECO:0000259" key="7">
    <source>
        <dbReference type="Pfam" id="PF00561"/>
    </source>
</evidence>
<gene>
    <name evidence="9" type="ORF">ISO4_01639</name>
</gene>
<dbReference type="NCBIfam" id="TIGR00589">
    <property type="entry name" value="ogt"/>
    <property type="match status" value="1"/>
</dbReference>
<dbReference type="RefSeq" id="WP_194855881.1">
    <property type="nucleotide sequence ID" value="NZ_ARXR01000011.1"/>
</dbReference>
<comment type="catalytic activity">
    <reaction evidence="6">
        <text>a 6-O-methyl-2'-deoxyguanosine in DNA + L-cysteinyl-[protein] = S-methyl-L-cysteinyl-[protein] + a 2'-deoxyguanosine in DNA</text>
        <dbReference type="Rhea" id="RHEA:24000"/>
        <dbReference type="Rhea" id="RHEA-COMP:10131"/>
        <dbReference type="Rhea" id="RHEA-COMP:10132"/>
        <dbReference type="Rhea" id="RHEA-COMP:11367"/>
        <dbReference type="Rhea" id="RHEA-COMP:11368"/>
        <dbReference type="ChEBI" id="CHEBI:29950"/>
        <dbReference type="ChEBI" id="CHEBI:82612"/>
        <dbReference type="ChEBI" id="CHEBI:85445"/>
        <dbReference type="ChEBI" id="CHEBI:85448"/>
        <dbReference type="EC" id="2.1.1.63"/>
    </reaction>
</comment>
<evidence type="ECO:0000256" key="3">
    <source>
        <dbReference type="ARBA" id="ARBA00022679"/>
    </source>
</evidence>
<evidence type="ECO:0000256" key="5">
    <source>
        <dbReference type="ARBA" id="ARBA00023204"/>
    </source>
</evidence>
<comment type="catalytic activity">
    <reaction evidence="1">
        <text>a 4-O-methyl-thymidine in DNA + L-cysteinyl-[protein] = a thymidine in DNA + S-methyl-L-cysteinyl-[protein]</text>
        <dbReference type="Rhea" id="RHEA:53428"/>
        <dbReference type="Rhea" id="RHEA-COMP:10131"/>
        <dbReference type="Rhea" id="RHEA-COMP:10132"/>
        <dbReference type="Rhea" id="RHEA-COMP:13555"/>
        <dbReference type="Rhea" id="RHEA-COMP:13556"/>
        <dbReference type="ChEBI" id="CHEBI:29950"/>
        <dbReference type="ChEBI" id="CHEBI:82612"/>
        <dbReference type="ChEBI" id="CHEBI:137386"/>
        <dbReference type="ChEBI" id="CHEBI:137387"/>
        <dbReference type="EC" id="2.1.1.63"/>
    </reaction>
</comment>
<evidence type="ECO:0000256" key="6">
    <source>
        <dbReference type="ARBA" id="ARBA00049348"/>
    </source>
</evidence>
<sequence>MGFADYPFTSRYLTVDGHRLHYIDEGQGPTLLFLHGNPTSSYLWRNVIKPLTAHYRCVALDLIGFGKSDKPDLDYRFLTHYHFLHEFVGALELSDITLVLHDWGGPLGFRLAQHQPERVSALCFMETFPFTFDWHEFPPAARPLFFAFRQRRLSYWLLQRQNLFVDVVLRFSTRRRLPRSVLAAYRAPFPDARSRYPIRVFPGELPINDRRTETWAAIQDIEQRLERMPQPMLLLQFHPGAVLSRTRVAWLSQRIPHLDVVDCGRGLHYVQEDNPDAIASALADWCRQRTPSAATGAPVVAAEDKTFSGTLHWAFARARPADRDEGLVAAWSDRGLVMLSFADDADDGQRQVSERFPACRLERTDDARIAGLFTASGHTPLHLIGTDFQRRVWRALLEVPAGTTSDYAALAARVGSQARAVGGAVAANRIAVLVPCHRVVPRAGGAGAYHWGQDRKRALLAAEGAAP</sequence>
<dbReference type="InterPro" id="IPR000073">
    <property type="entry name" value="AB_hydrolase_1"/>
</dbReference>
<keyword evidence="4" id="KW-0227">DNA damage</keyword>